<feature type="region of interest" description="Disordered" evidence="1">
    <location>
        <begin position="26"/>
        <end position="59"/>
    </location>
</feature>
<evidence type="ECO:0000256" key="1">
    <source>
        <dbReference type="SAM" id="MobiDB-lite"/>
    </source>
</evidence>
<dbReference type="eggNOG" id="ENOG502TEQC">
    <property type="taxonomic scope" value="Eukaryota"/>
</dbReference>
<feature type="compositionally biased region" description="Polar residues" evidence="1">
    <location>
        <begin position="83"/>
        <end position="96"/>
    </location>
</feature>
<reference evidence="2" key="3">
    <citation type="submission" date="2025-08" db="UniProtKB">
        <authorList>
            <consortium name="Ensembl"/>
        </authorList>
    </citation>
    <scope>IDENTIFICATION</scope>
    <source>
        <strain evidence="2">17573</strain>
    </source>
</reference>
<dbReference type="AlphaFoldDB" id="F6TZ10"/>
<dbReference type="Ensembl" id="ENSMMUT00000031141.4">
    <property type="protein sequence ID" value="ENSMMUP00000040809.2"/>
    <property type="gene ID" value="ENSMMUG00000022140.4"/>
</dbReference>
<protein>
    <submittedName>
        <fullName evidence="2">Uncharacterized protein</fullName>
    </submittedName>
</protein>
<dbReference type="Pfam" id="PF15895">
    <property type="entry name" value="CAAX_1"/>
    <property type="match status" value="1"/>
</dbReference>
<dbReference type="Bgee" id="ENSMMUG00000022140">
    <property type="expression patterns" value="Expressed in adipose tissue and 19 other cell types or tissues"/>
</dbReference>
<keyword evidence="3" id="KW-1185">Reference proteome</keyword>
<accession>F6TZ10</accession>
<proteinExistence type="predicted"/>
<dbReference type="Proteomes" id="UP000006718">
    <property type="component" value="Chromosome X"/>
</dbReference>
<reference evidence="3" key="1">
    <citation type="journal article" date="2007" name="Science">
        <title>Evolutionary and biomedical insights from the rhesus macaque genome.</title>
        <authorList>
            <person name="Gibbs R.A."/>
            <person name="Rogers J."/>
            <person name="Katze M.G."/>
            <person name="Bumgarner R."/>
            <person name="Weinstock G.M."/>
            <person name="Mardis E.R."/>
            <person name="Remington K.A."/>
            <person name="Strausberg R.L."/>
            <person name="Venter J.C."/>
            <person name="Wilson R.K."/>
            <person name="Batzer M.A."/>
            <person name="Bustamante C.D."/>
            <person name="Eichler E.E."/>
            <person name="Hahn M.W."/>
            <person name="Hardison R.C."/>
            <person name="Makova K.D."/>
            <person name="Miller W."/>
            <person name="Milosavljevic A."/>
            <person name="Palermo R.E."/>
            <person name="Siepel A."/>
            <person name="Sikela J.M."/>
            <person name="Attaway T."/>
            <person name="Bell S."/>
            <person name="Bernard K.E."/>
            <person name="Buhay C.J."/>
            <person name="Chandrabose M.N."/>
            <person name="Dao M."/>
            <person name="Davis C."/>
            <person name="Delehaunty K.D."/>
            <person name="Ding Y."/>
            <person name="Dinh H.H."/>
            <person name="Dugan-Rocha S."/>
            <person name="Fulton L.A."/>
            <person name="Gabisi R.A."/>
            <person name="Garner T.T."/>
            <person name="Godfrey J."/>
            <person name="Hawes A.C."/>
            <person name="Hernandez J."/>
            <person name="Hines S."/>
            <person name="Holder M."/>
            <person name="Hume J."/>
            <person name="Jhangiani S.N."/>
            <person name="Joshi V."/>
            <person name="Khan Z.M."/>
            <person name="Kirkness E.F."/>
            <person name="Cree A."/>
            <person name="Fowler R.G."/>
            <person name="Lee S."/>
            <person name="Lewis L.R."/>
            <person name="Li Z."/>
            <person name="Liu Y.-S."/>
            <person name="Moore S.M."/>
            <person name="Muzny D."/>
            <person name="Nazareth L.V."/>
            <person name="Ngo D.N."/>
            <person name="Okwuonu G.O."/>
            <person name="Pai G."/>
            <person name="Parker D."/>
            <person name="Paul H.A."/>
            <person name="Pfannkoch C."/>
            <person name="Pohl C.S."/>
            <person name="Rogers Y.-H.C."/>
            <person name="Ruiz S.J."/>
            <person name="Sabo A."/>
            <person name="Santibanez J."/>
            <person name="Schneider B.W."/>
            <person name="Smith S.M."/>
            <person name="Sodergren E."/>
            <person name="Svatek A.F."/>
            <person name="Utterback T.R."/>
            <person name="Vattathil S."/>
            <person name="Warren W."/>
            <person name="White C.S."/>
            <person name="Chinwalla A.T."/>
            <person name="Feng Y."/>
            <person name="Halpern A.L."/>
            <person name="Hillier L.W."/>
            <person name="Huang X."/>
            <person name="Minx P."/>
            <person name="Nelson J.O."/>
            <person name="Pepin K.H."/>
            <person name="Qin X."/>
            <person name="Sutton G.G."/>
            <person name="Venter E."/>
            <person name="Walenz B.P."/>
            <person name="Wallis J.W."/>
            <person name="Worley K.C."/>
            <person name="Yang S.-P."/>
            <person name="Jones S.M."/>
            <person name="Marra M.A."/>
            <person name="Rocchi M."/>
            <person name="Schein J.E."/>
            <person name="Baertsch R."/>
            <person name="Clarke L."/>
            <person name="Csuros M."/>
            <person name="Glasscock J."/>
            <person name="Harris R.A."/>
            <person name="Havlak P."/>
            <person name="Jackson A.R."/>
            <person name="Jiang H."/>
            <person name="Liu Y."/>
            <person name="Messina D.N."/>
            <person name="Shen Y."/>
            <person name="Song H.X.-Z."/>
            <person name="Wylie T."/>
            <person name="Zhang L."/>
            <person name="Birney E."/>
            <person name="Han K."/>
            <person name="Konkel M.K."/>
            <person name="Lee J."/>
            <person name="Smit A.F.A."/>
            <person name="Ullmer B."/>
            <person name="Wang H."/>
            <person name="Xing J."/>
            <person name="Burhans R."/>
            <person name="Cheng Z."/>
            <person name="Karro J.E."/>
            <person name="Ma J."/>
            <person name="Raney B."/>
            <person name="She X."/>
            <person name="Cox M.J."/>
            <person name="Demuth J.P."/>
            <person name="Dumas L.J."/>
            <person name="Han S.-G."/>
            <person name="Hopkins J."/>
            <person name="Karimpour-Fard A."/>
            <person name="Kim Y.H."/>
            <person name="Pollack J.R."/>
            <person name="Vinar T."/>
            <person name="Addo-Quaye C."/>
            <person name="Degenhardt J."/>
            <person name="Denby A."/>
            <person name="Hubisz M.J."/>
            <person name="Indap A."/>
            <person name="Kosiol C."/>
            <person name="Lahn B.T."/>
            <person name="Lawson H.A."/>
            <person name="Marklein A."/>
            <person name="Nielsen R."/>
            <person name="Vallender E.J."/>
            <person name="Clark A.G."/>
            <person name="Ferguson B."/>
            <person name="Hernandez R.D."/>
            <person name="Hirani K."/>
            <person name="Kehrer-Sawatzki H."/>
            <person name="Kolb J."/>
            <person name="Patil S."/>
            <person name="Pu L.-L."/>
            <person name="Ren Y."/>
            <person name="Smith D.G."/>
            <person name="Wheeler D.A."/>
            <person name="Schenck I."/>
            <person name="Ball E.V."/>
            <person name="Chen R."/>
            <person name="Cooper D.N."/>
            <person name="Giardine B."/>
            <person name="Hsu F."/>
            <person name="Kent W.J."/>
            <person name="Lesk A."/>
            <person name="Nelson D.L."/>
            <person name="O'brien W.E."/>
            <person name="Pruefer K."/>
            <person name="Stenson P.D."/>
            <person name="Wallace J.C."/>
            <person name="Ke H."/>
            <person name="Liu X.-M."/>
            <person name="Wang P."/>
            <person name="Xiang A.P."/>
            <person name="Yang F."/>
            <person name="Barber G.P."/>
            <person name="Haussler D."/>
            <person name="Karolchik D."/>
            <person name="Kern A.D."/>
            <person name="Kuhn R.M."/>
            <person name="Smith K.E."/>
            <person name="Zwieg A.S."/>
        </authorList>
    </citation>
    <scope>NUCLEOTIDE SEQUENCE [LARGE SCALE GENOMIC DNA]</scope>
    <source>
        <strain evidence="3">17573</strain>
    </source>
</reference>
<reference evidence="2" key="2">
    <citation type="submission" date="2019-01" db="EMBL/GenBank/DDBJ databases">
        <authorList>
            <person name="Graves T."/>
            <person name="Eichler E.E."/>
            <person name="Wilson R.K."/>
        </authorList>
    </citation>
    <scope>NUCLEOTIDE SEQUENCE [LARGE SCALE GENOMIC DNA]</scope>
    <source>
        <strain evidence="2">17573</strain>
    </source>
</reference>
<dbReference type="VEuPathDB" id="HostDB:ENSMMUG00000022140"/>
<feature type="region of interest" description="Disordered" evidence="1">
    <location>
        <begin position="82"/>
        <end position="104"/>
    </location>
</feature>
<name>F6TZ10_MACMU</name>
<dbReference type="GeneTree" id="ENSGT00940000165473"/>
<evidence type="ECO:0000313" key="3">
    <source>
        <dbReference type="Proteomes" id="UP000006718"/>
    </source>
</evidence>
<sequence length="305" mass="32951">QEPSLQLERRTASKCAWEGLAGWKERAAARSRVRPRGGSRSLERYSWNKGKHYAGGDRSAGDIAAARGGGRCGGRAPVATLAAASSTAGPPQSTRPQARGSPGLKVLAPSLRASLPLEPPRCPLRSCPLPRSACLCSRNSVPGSCCRPWASLWSWLPPPSRASPAPPMHIWTPSCAPAAQSWAPVTHWTAHSQPPLPTPLLPTRLPDDYIMLPTDLRCHCHRHPSHPTDRLLLLVIWTHLGGIWAGHNPWTMIQTAGCPSGGLLPSERPISSPIPETFCAPATWLPGLSCAWQLNRVSHFLLWTS</sequence>
<dbReference type="InterPro" id="IPR031771">
    <property type="entry name" value="CAAX_1"/>
</dbReference>
<reference evidence="2" key="4">
    <citation type="submission" date="2025-09" db="UniProtKB">
        <authorList>
            <consortium name="Ensembl"/>
        </authorList>
    </citation>
    <scope>IDENTIFICATION</scope>
    <source>
        <strain evidence="2">17573</strain>
    </source>
</reference>
<dbReference type="PaxDb" id="9544-ENSMMUP00000029146"/>
<organism evidence="2 3">
    <name type="scientific">Macaca mulatta</name>
    <name type="common">Rhesus macaque</name>
    <dbReference type="NCBI Taxonomy" id="9544"/>
    <lineage>
        <taxon>Eukaryota</taxon>
        <taxon>Metazoa</taxon>
        <taxon>Chordata</taxon>
        <taxon>Craniata</taxon>
        <taxon>Vertebrata</taxon>
        <taxon>Euteleostomi</taxon>
        <taxon>Mammalia</taxon>
        <taxon>Eutheria</taxon>
        <taxon>Euarchontoglires</taxon>
        <taxon>Primates</taxon>
        <taxon>Haplorrhini</taxon>
        <taxon>Catarrhini</taxon>
        <taxon>Cercopithecidae</taxon>
        <taxon>Cercopithecinae</taxon>
        <taxon>Macaca</taxon>
    </lineage>
</organism>
<evidence type="ECO:0000313" key="2">
    <source>
        <dbReference type="Ensembl" id="ENSMMUP00000040809.2"/>
    </source>
</evidence>
<dbReference type="InParanoid" id="F6TZ10"/>
<dbReference type="HOGENOM" id="CLU_1315046_0_0_1"/>